<feature type="transmembrane region" description="Helical" evidence="5">
    <location>
        <begin position="46"/>
        <end position="68"/>
    </location>
</feature>
<evidence type="ECO:0000256" key="2">
    <source>
        <dbReference type="ARBA" id="ARBA00022538"/>
    </source>
</evidence>
<dbReference type="GO" id="GO:0015386">
    <property type="term" value="F:potassium:proton antiporter activity"/>
    <property type="evidence" value="ECO:0007669"/>
    <property type="project" value="TreeGrafter"/>
</dbReference>
<evidence type="ECO:0000256" key="4">
    <source>
        <dbReference type="ARBA" id="ARBA00023065"/>
    </source>
</evidence>
<keyword evidence="5" id="KW-0812">Transmembrane</keyword>
<evidence type="ECO:0000256" key="5">
    <source>
        <dbReference type="SAM" id="Phobius"/>
    </source>
</evidence>
<evidence type="ECO:0000313" key="6">
    <source>
        <dbReference type="EMBL" id="KAK4596024.1"/>
    </source>
</evidence>
<keyword evidence="5" id="KW-1133">Transmembrane helix</keyword>
<comment type="caution">
    <text evidence="6">The sequence shown here is derived from an EMBL/GenBank/DDBJ whole genome shotgun (WGS) entry which is preliminary data.</text>
</comment>
<dbReference type="AlphaFoldDB" id="A0AAN7FUT3"/>
<organism evidence="6 7">
    <name type="scientific">Quercus rubra</name>
    <name type="common">Northern red oak</name>
    <name type="synonym">Quercus borealis</name>
    <dbReference type="NCBI Taxonomy" id="3512"/>
    <lineage>
        <taxon>Eukaryota</taxon>
        <taxon>Viridiplantae</taxon>
        <taxon>Streptophyta</taxon>
        <taxon>Embryophyta</taxon>
        <taxon>Tracheophyta</taxon>
        <taxon>Spermatophyta</taxon>
        <taxon>Magnoliopsida</taxon>
        <taxon>eudicotyledons</taxon>
        <taxon>Gunneridae</taxon>
        <taxon>Pentapetalae</taxon>
        <taxon>rosids</taxon>
        <taxon>fabids</taxon>
        <taxon>Fagales</taxon>
        <taxon>Fagaceae</taxon>
        <taxon>Quercus</taxon>
    </lineage>
</organism>
<gene>
    <name evidence="6" type="ORF">RGQ29_014202</name>
</gene>
<dbReference type="PANTHER" id="PTHR10110:SF197">
    <property type="entry name" value="SODIUM_HYDROGEN EXCHANGER"/>
    <property type="match status" value="1"/>
</dbReference>
<protein>
    <submittedName>
        <fullName evidence="6">Uncharacterized protein</fullName>
    </submittedName>
</protein>
<keyword evidence="2" id="KW-0633">Potassium transport</keyword>
<dbReference type="GO" id="GO:0098719">
    <property type="term" value="P:sodium ion import across plasma membrane"/>
    <property type="evidence" value="ECO:0007669"/>
    <property type="project" value="TreeGrafter"/>
</dbReference>
<sequence>MYAFATISFIVGTFIFLYVGMDALDIDKWKSSKASPGTSIAVSSTLFALVLVGRAAFVFPIANITNYIKKRLSTKIEL</sequence>
<keyword evidence="7" id="KW-1185">Reference proteome</keyword>
<accession>A0AAN7FUT3</accession>
<proteinExistence type="predicted"/>
<dbReference type="InterPro" id="IPR018422">
    <property type="entry name" value="Cation/H_exchanger_CPA1"/>
</dbReference>
<evidence type="ECO:0000256" key="1">
    <source>
        <dbReference type="ARBA" id="ARBA00022448"/>
    </source>
</evidence>
<keyword evidence="5" id="KW-0472">Membrane</keyword>
<dbReference type="GO" id="GO:0005886">
    <property type="term" value="C:plasma membrane"/>
    <property type="evidence" value="ECO:0007669"/>
    <property type="project" value="TreeGrafter"/>
</dbReference>
<keyword evidence="4" id="KW-0406">Ion transport</keyword>
<dbReference type="GO" id="GO:0051453">
    <property type="term" value="P:regulation of intracellular pH"/>
    <property type="evidence" value="ECO:0007669"/>
    <property type="project" value="TreeGrafter"/>
</dbReference>
<evidence type="ECO:0000313" key="7">
    <source>
        <dbReference type="Proteomes" id="UP001324115"/>
    </source>
</evidence>
<dbReference type="Proteomes" id="UP001324115">
    <property type="component" value="Unassembled WGS sequence"/>
</dbReference>
<keyword evidence="1" id="KW-0813">Transport</keyword>
<dbReference type="EMBL" id="JAXUIC010000003">
    <property type="protein sequence ID" value="KAK4596024.1"/>
    <property type="molecule type" value="Genomic_DNA"/>
</dbReference>
<name>A0AAN7FUT3_QUERU</name>
<feature type="transmembrane region" description="Helical" evidence="5">
    <location>
        <begin position="7"/>
        <end position="26"/>
    </location>
</feature>
<keyword evidence="3" id="KW-0630">Potassium</keyword>
<reference evidence="6 7" key="1">
    <citation type="journal article" date="2023" name="G3 (Bethesda)">
        <title>A haplotype-resolved chromosome-scale genome for Quercus rubra L. provides insights into the genetics of adaptive traits for red oak species.</title>
        <authorList>
            <person name="Kapoor B."/>
            <person name="Jenkins J."/>
            <person name="Schmutz J."/>
            <person name="Zhebentyayeva T."/>
            <person name="Kuelheim C."/>
            <person name="Coggeshall M."/>
            <person name="Heim C."/>
            <person name="Lasky J.R."/>
            <person name="Leites L."/>
            <person name="Islam-Faridi N."/>
            <person name="Romero-Severson J."/>
            <person name="DeLeo V.L."/>
            <person name="Lucas S.M."/>
            <person name="Lazic D."/>
            <person name="Gailing O."/>
            <person name="Carlson J."/>
            <person name="Staton M."/>
        </authorList>
    </citation>
    <scope>NUCLEOTIDE SEQUENCE [LARGE SCALE GENOMIC DNA]</scope>
    <source>
        <strain evidence="6">Pseudo-F2</strain>
    </source>
</reference>
<dbReference type="PANTHER" id="PTHR10110">
    <property type="entry name" value="SODIUM/HYDROGEN EXCHANGER"/>
    <property type="match status" value="1"/>
</dbReference>
<dbReference type="GO" id="GO:0015385">
    <property type="term" value="F:sodium:proton antiporter activity"/>
    <property type="evidence" value="ECO:0007669"/>
    <property type="project" value="InterPro"/>
</dbReference>
<evidence type="ECO:0000256" key="3">
    <source>
        <dbReference type="ARBA" id="ARBA00022958"/>
    </source>
</evidence>